<dbReference type="GO" id="GO:0006567">
    <property type="term" value="P:L-threonine catabolic process"/>
    <property type="evidence" value="ECO:0007669"/>
    <property type="project" value="TreeGrafter"/>
</dbReference>
<dbReference type="GO" id="GO:0006545">
    <property type="term" value="P:glycine biosynthetic process"/>
    <property type="evidence" value="ECO:0007669"/>
    <property type="project" value="TreeGrafter"/>
</dbReference>
<evidence type="ECO:0000256" key="4">
    <source>
        <dbReference type="ARBA" id="ARBA00023239"/>
    </source>
</evidence>
<comment type="similarity">
    <text evidence="2">Belongs to the threonine aldolase family.</text>
</comment>
<keyword evidence="7" id="KW-0808">Transferase</keyword>
<feature type="domain" description="Aromatic amino acid beta-eliminating lyase/threonine aldolase" evidence="6">
    <location>
        <begin position="1"/>
        <end position="271"/>
    </location>
</feature>
<dbReference type="PANTHER" id="PTHR48097">
    <property type="entry name" value="L-THREONINE ALDOLASE-RELATED"/>
    <property type="match status" value="1"/>
</dbReference>
<dbReference type="InterPro" id="IPR015424">
    <property type="entry name" value="PyrdxlP-dep_Trfase"/>
</dbReference>
<proteinExistence type="inferred from homology"/>
<dbReference type="Proteomes" id="UP000316852">
    <property type="component" value="Unassembled WGS sequence"/>
</dbReference>
<evidence type="ECO:0000256" key="5">
    <source>
        <dbReference type="PIRSR" id="PIRSR017617-1"/>
    </source>
</evidence>
<evidence type="ECO:0000256" key="2">
    <source>
        <dbReference type="ARBA" id="ARBA00006966"/>
    </source>
</evidence>
<evidence type="ECO:0000256" key="1">
    <source>
        <dbReference type="ARBA" id="ARBA00001933"/>
    </source>
</evidence>
<dbReference type="InterPro" id="IPR023603">
    <property type="entry name" value="Low_specificity_L-TA-like"/>
</dbReference>
<dbReference type="Gene3D" id="3.90.1150.10">
    <property type="entry name" value="Aspartate Aminotransferase, domain 1"/>
    <property type="match status" value="1"/>
</dbReference>
<dbReference type="PANTHER" id="PTHR48097:SF9">
    <property type="entry name" value="L-THREONINE ALDOLASE"/>
    <property type="match status" value="1"/>
</dbReference>
<dbReference type="GO" id="GO:0008732">
    <property type="term" value="F:L-allo-threonine aldolase activity"/>
    <property type="evidence" value="ECO:0007669"/>
    <property type="project" value="TreeGrafter"/>
</dbReference>
<dbReference type="Pfam" id="PF01212">
    <property type="entry name" value="Beta_elim_lyase"/>
    <property type="match status" value="1"/>
</dbReference>
<dbReference type="GO" id="GO:0005829">
    <property type="term" value="C:cytosol"/>
    <property type="evidence" value="ECO:0007669"/>
    <property type="project" value="TreeGrafter"/>
</dbReference>
<keyword evidence="4" id="KW-0456">Lyase</keyword>
<dbReference type="InterPro" id="IPR015421">
    <property type="entry name" value="PyrdxlP-dep_Trfase_major"/>
</dbReference>
<evidence type="ECO:0000256" key="3">
    <source>
        <dbReference type="ARBA" id="ARBA00022898"/>
    </source>
</evidence>
<dbReference type="SUPFAM" id="SSF53383">
    <property type="entry name" value="PLP-dependent transferases"/>
    <property type="match status" value="1"/>
</dbReference>
<keyword evidence="3" id="KW-0663">Pyridoxal phosphate</keyword>
<dbReference type="AlphaFoldDB" id="A0A538T601"/>
<evidence type="ECO:0000259" key="6">
    <source>
        <dbReference type="Pfam" id="PF01212"/>
    </source>
</evidence>
<dbReference type="PIRSF" id="PIRSF017617">
    <property type="entry name" value="Thr_aldolase"/>
    <property type="match status" value="1"/>
</dbReference>
<comment type="caution">
    <text evidence="7">The sequence shown here is derived from an EMBL/GenBank/DDBJ whole genome shotgun (WGS) entry which is preliminary data.</text>
</comment>
<dbReference type="FunFam" id="3.40.640.10:FF:000030">
    <property type="entry name" value="Low-specificity L-threonine aldolase"/>
    <property type="match status" value="1"/>
</dbReference>
<evidence type="ECO:0000313" key="8">
    <source>
        <dbReference type="Proteomes" id="UP000316852"/>
    </source>
</evidence>
<dbReference type="GO" id="GO:0008483">
    <property type="term" value="F:transaminase activity"/>
    <property type="evidence" value="ECO:0007669"/>
    <property type="project" value="UniProtKB-KW"/>
</dbReference>
<protein>
    <submittedName>
        <fullName evidence="7">Aminotransferase class I/II-fold pyridoxal phosphate-dependent enzyme</fullName>
    </submittedName>
</protein>
<accession>A0A538T601</accession>
<feature type="modified residue" description="N6-(pyridoxal phosphate)lysine" evidence="5">
    <location>
        <position position="184"/>
    </location>
</feature>
<dbReference type="Gene3D" id="3.40.640.10">
    <property type="entry name" value="Type I PLP-dependent aspartate aminotransferase-like (Major domain)"/>
    <property type="match status" value="1"/>
</dbReference>
<name>A0A538T601_UNCEI</name>
<dbReference type="InterPro" id="IPR015422">
    <property type="entry name" value="PyrdxlP-dep_Trfase_small"/>
</dbReference>
<sequence length="332" mass="34892">MRRAMAEAEVGDDVFGEDPTVTLLEEETAAILGKEAALLVPSGCMGNEIAVAVHTRAGDSILLDRYSHIVQVEARAVTEMLGRTFLLRDGDRGRLDPEEVTAACANGEPGASRLGLVEVENTHNWGSGAIYPLERLEAVALAARARSLPVHLDGARLWNASAATGIAPASYAACADSVMVCYSKGLGAPVGSAIAGTKAFIQEARGARKMLGGAMRQAGIIAAGAIHALRHHLARLASDHARARRLAESFAEMEGLTIDPGEIETNIVIARAASRPERIQEFVREVASAGVLIAPFGGPGRFRAVTHLDVDDAAIDRAIAAVRDAARSVLAR</sequence>
<reference evidence="7 8" key="1">
    <citation type="journal article" date="2019" name="Nat. Microbiol.">
        <title>Mediterranean grassland soil C-N compound turnover is dependent on rainfall and depth, and is mediated by genomically divergent microorganisms.</title>
        <authorList>
            <person name="Diamond S."/>
            <person name="Andeer P.F."/>
            <person name="Li Z."/>
            <person name="Crits-Christoph A."/>
            <person name="Burstein D."/>
            <person name="Anantharaman K."/>
            <person name="Lane K.R."/>
            <person name="Thomas B.C."/>
            <person name="Pan C."/>
            <person name="Northen T.R."/>
            <person name="Banfield J.F."/>
        </authorList>
    </citation>
    <scope>NUCLEOTIDE SEQUENCE [LARGE SCALE GENOMIC DNA]</scope>
    <source>
        <strain evidence="7">WS_6</strain>
    </source>
</reference>
<gene>
    <name evidence="7" type="ORF">E6K76_06110</name>
</gene>
<dbReference type="NCBIfam" id="NF041359">
    <property type="entry name" value="GntG_guanitoxin"/>
    <property type="match status" value="1"/>
</dbReference>
<keyword evidence="7" id="KW-0032">Aminotransferase</keyword>
<evidence type="ECO:0000313" key="7">
    <source>
        <dbReference type="EMBL" id="TMQ59048.1"/>
    </source>
</evidence>
<organism evidence="7 8">
    <name type="scientific">Eiseniibacteriota bacterium</name>
    <dbReference type="NCBI Taxonomy" id="2212470"/>
    <lineage>
        <taxon>Bacteria</taxon>
        <taxon>Candidatus Eiseniibacteriota</taxon>
    </lineage>
</organism>
<dbReference type="InterPro" id="IPR001597">
    <property type="entry name" value="ArAA_b-elim_lyase/Thr_aldolase"/>
</dbReference>
<dbReference type="EMBL" id="VBOW01000026">
    <property type="protein sequence ID" value="TMQ59048.1"/>
    <property type="molecule type" value="Genomic_DNA"/>
</dbReference>
<comment type="cofactor">
    <cofactor evidence="1">
        <name>pyridoxal 5'-phosphate</name>
        <dbReference type="ChEBI" id="CHEBI:597326"/>
    </cofactor>
</comment>